<feature type="chain" id="PRO_5027730090" evidence="1">
    <location>
        <begin position="26"/>
        <end position="369"/>
    </location>
</feature>
<reference evidence="2" key="1">
    <citation type="submission" date="2020-01" db="EMBL/GenBank/DDBJ databases">
        <authorList>
            <person name="Meier V. D."/>
            <person name="Meier V D."/>
        </authorList>
    </citation>
    <scope>NUCLEOTIDE SEQUENCE</scope>
    <source>
        <strain evidence="2">HLG_WM_MAG_10</strain>
    </source>
</reference>
<evidence type="ECO:0000256" key="1">
    <source>
        <dbReference type="SAM" id="SignalP"/>
    </source>
</evidence>
<dbReference type="PROSITE" id="PS51257">
    <property type="entry name" value="PROKAR_LIPOPROTEIN"/>
    <property type="match status" value="1"/>
</dbReference>
<protein>
    <submittedName>
        <fullName evidence="2">Uncharacterized protein</fullName>
    </submittedName>
</protein>
<feature type="signal peptide" evidence="1">
    <location>
        <begin position="1"/>
        <end position="25"/>
    </location>
</feature>
<accession>A0A6S6SPU4</accession>
<proteinExistence type="predicted"/>
<organism evidence="2">
    <name type="scientific">uncultured Aureispira sp</name>
    <dbReference type="NCBI Taxonomy" id="1331704"/>
    <lineage>
        <taxon>Bacteria</taxon>
        <taxon>Pseudomonadati</taxon>
        <taxon>Bacteroidota</taxon>
        <taxon>Saprospiria</taxon>
        <taxon>Saprospirales</taxon>
        <taxon>Saprospiraceae</taxon>
        <taxon>Aureispira</taxon>
        <taxon>environmental samples</taxon>
    </lineage>
</organism>
<dbReference type="AlphaFoldDB" id="A0A6S6SPU4"/>
<name>A0A6S6SPU4_9BACT</name>
<sequence>MLYKKQILYCCWWVFLLFACGNLKAQITDSTATIYPAINENLFVNTKWKYTYTTHAESNTIIHKADETYDYFIFFRYDYGYQTYLNGNLSDGLWRLNKEENEIQYNFRKVDWWRLAFFSEEALILEFTMNEKSSYRYHFVRVTDAEAPFERSPNDLPDVNVDFGVDAVVVETESYTNYLEQRGIKYNPKAWQRRKERRQRQEIRRTARLQKTKKGRAQLAKEEPKEMMQIELVGGGFYGGVDPVYRNMILIKTDGRVIKEYQSELQGLQVSKHNIPRETLEELVTFIEEKQFFEFDQIYSCKTPSCIKRLENKPRPIALRIAITKGVRRKIITIPIWDGRGKVNSFIDYPKELDAIVQAIENIATEQPQ</sequence>
<gene>
    <name evidence="2" type="ORF">HELGO_WM37298</name>
</gene>
<keyword evidence="1" id="KW-0732">Signal</keyword>
<dbReference type="EMBL" id="CACVAQ010000166">
    <property type="protein sequence ID" value="CAA6810479.1"/>
    <property type="molecule type" value="Genomic_DNA"/>
</dbReference>
<evidence type="ECO:0000313" key="2">
    <source>
        <dbReference type="EMBL" id="CAA6810479.1"/>
    </source>
</evidence>